<dbReference type="Proteomes" id="UP001595962">
    <property type="component" value="Unassembled WGS sequence"/>
</dbReference>
<keyword evidence="1" id="KW-1133">Transmembrane helix</keyword>
<feature type="transmembrane region" description="Helical" evidence="1">
    <location>
        <begin position="351"/>
        <end position="373"/>
    </location>
</feature>
<feature type="transmembrane region" description="Helical" evidence="1">
    <location>
        <begin position="32"/>
        <end position="51"/>
    </location>
</feature>
<keyword evidence="1" id="KW-0812">Transmembrane</keyword>
<protein>
    <recommendedName>
        <fullName evidence="4">O-antigen ligase domain-containing protein</fullName>
    </recommendedName>
</protein>
<evidence type="ECO:0000256" key="1">
    <source>
        <dbReference type="SAM" id="Phobius"/>
    </source>
</evidence>
<comment type="caution">
    <text evidence="2">The sequence shown here is derived from an EMBL/GenBank/DDBJ whole genome shotgun (WGS) entry which is preliminary data.</text>
</comment>
<feature type="transmembrane region" description="Helical" evidence="1">
    <location>
        <begin position="157"/>
        <end position="176"/>
    </location>
</feature>
<evidence type="ECO:0008006" key="4">
    <source>
        <dbReference type="Google" id="ProtNLM"/>
    </source>
</evidence>
<accession>A0ABV9JRD2</accession>
<feature type="transmembrane region" description="Helical" evidence="1">
    <location>
        <begin position="217"/>
        <end position="235"/>
    </location>
</feature>
<sequence length="410" mass="46593">MNKLSFLHVFYILTCVSALQIPFIGGIEVGPISLNSLKDVFIYVFLLWYIFDVYRLRYPVDGVFFYAFIVFSFFITLSLIVSPAIMSGVQYFIKITFPFLVYYAIKYGSFRDVSLSEVINNVLCVYILFCVVSLVLGGEQDGVYAGVTDRHFFKFNAAFLFVLSFAVFAKNGYGIYQFVGLLVSLASILIVMQRGAFISVSIACFVILFLRGYLEGWRLFVSFLAISLAIFALFTNEKFVEYSFYEGMGPDYIISETLKGRFDVEFIRDRERGVLMESILDQHQFGFFPSGLGTAKSLINNDYTFFEGKEPHNDLLVLAVDTGLGGFIISVIMLCFIFFKVRAFHKVRRLVFESDAFLMFGVGSGLIFGYFVWMSFSNVVIYSSSSFALPFAFMAISERYINSKGYINGQ</sequence>
<keyword evidence="3" id="KW-1185">Reference proteome</keyword>
<organism evidence="2 3">
    <name type="scientific">Rheinheimera marina</name>
    <dbReference type="NCBI Taxonomy" id="1774958"/>
    <lineage>
        <taxon>Bacteria</taxon>
        <taxon>Pseudomonadati</taxon>
        <taxon>Pseudomonadota</taxon>
        <taxon>Gammaproteobacteria</taxon>
        <taxon>Chromatiales</taxon>
        <taxon>Chromatiaceae</taxon>
        <taxon>Rheinheimera</taxon>
    </lineage>
</organism>
<dbReference type="RefSeq" id="WP_377336180.1">
    <property type="nucleotide sequence ID" value="NZ_JBHSGB010000017.1"/>
</dbReference>
<feature type="transmembrane region" description="Helical" evidence="1">
    <location>
        <begin position="315"/>
        <end position="339"/>
    </location>
</feature>
<evidence type="ECO:0000313" key="2">
    <source>
        <dbReference type="EMBL" id="MFC4656785.1"/>
    </source>
</evidence>
<name>A0ABV9JRD2_9GAMM</name>
<feature type="transmembrane region" description="Helical" evidence="1">
    <location>
        <begin position="379"/>
        <end position="396"/>
    </location>
</feature>
<feature type="transmembrane region" description="Helical" evidence="1">
    <location>
        <begin position="182"/>
        <end position="210"/>
    </location>
</feature>
<feature type="transmembrane region" description="Helical" evidence="1">
    <location>
        <begin position="63"/>
        <end position="81"/>
    </location>
</feature>
<feature type="transmembrane region" description="Helical" evidence="1">
    <location>
        <begin position="118"/>
        <end position="136"/>
    </location>
</feature>
<keyword evidence="1" id="KW-0472">Membrane</keyword>
<evidence type="ECO:0000313" key="3">
    <source>
        <dbReference type="Proteomes" id="UP001595962"/>
    </source>
</evidence>
<reference evidence="3" key="1">
    <citation type="journal article" date="2019" name="Int. J. Syst. Evol. Microbiol.">
        <title>The Global Catalogue of Microorganisms (GCM) 10K type strain sequencing project: providing services to taxonomists for standard genome sequencing and annotation.</title>
        <authorList>
            <consortium name="The Broad Institute Genomics Platform"/>
            <consortium name="The Broad Institute Genome Sequencing Center for Infectious Disease"/>
            <person name="Wu L."/>
            <person name="Ma J."/>
        </authorList>
    </citation>
    <scope>NUCLEOTIDE SEQUENCE [LARGE SCALE GENOMIC DNA]</scope>
    <source>
        <strain evidence="3">DT28</strain>
    </source>
</reference>
<proteinExistence type="predicted"/>
<gene>
    <name evidence="2" type="ORF">ACFO3I_17325</name>
</gene>
<feature type="transmembrane region" description="Helical" evidence="1">
    <location>
        <begin position="6"/>
        <end position="25"/>
    </location>
</feature>
<dbReference type="EMBL" id="JBHSGB010000017">
    <property type="protein sequence ID" value="MFC4656785.1"/>
    <property type="molecule type" value="Genomic_DNA"/>
</dbReference>